<accession>A0A7R9Q185</accession>
<dbReference type="PANTHER" id="PTHR12411">
    <property type="entry name" value="CYSTEINE PROTEASE FAMILY C1-RELATED"/>
    <property type="match status" value="1"/>
</dbReference>
<protein>
    <recommendedName>
        <fullName evidence="2">Peptidase C1A papain C-terminal domain-containing protein</fullName>
    </recommendedName>
</protein>
<dbReference type="InterPro" id="IPR039417">
    <property type="entry name" value="Peptidase_C1A_papain-like"/>
</dbReference>
<feature type="domain" description="Peptidase C1A papain C-terminal" evidence="2">
    <location>
        <begin position="2"/>
        <end position="185"/>
    </location>
</feature>
<dbReference type="InterPro" id="IPR013128">
    <property type="entry name" value="Peptidase_C1A"/>
</dbReference>
<evidence type="ECO:0000256" key="1">
    <source>
        <dbReference type="ARBA" id="ARBA00008455"/>
    </source>
</evidence>
<keyword evidence="4" id="KW-1185">Reference proteome</keyword>
<dbReference type="Proteomes" id="UP000759131">
    <property type="component" value="Unassembled WGS sequence"/>
</dbReference>
<dbReference type="InterPro" id="IPR000668">
    <property type="entry name" value="Peptidase_C1A_C"/>
</dbReference>
<dbReference type="InterPro" id="IPR025660">
    <property type="entry name" value="Pept_his_AS"/>
</dbReference>
<evidence type="ECO:0000313" key="4">
    <source>
        <dbReference type="Proteomes" id="UP000759131"/>
    </source>
</evidence>
<dbReference type="SMART" id="SM00645">
    <property type="entry name" value="Pept_C1"/>
    <property type="match status" value="1"/>
</dbReference>
<organism evidence="3">
    <name type="scientific">Medioppia subpectinata</name>
    <dbReference type="NCBI Taxonomy" id="1979941"/>
    <lineage>
        <taxon>Eukaryota</taxon>
        <taxon>Metazoa</taxon>
        <taxon>Ecdysozoa</taxon>
        <taxon>Arthropoda</taxon>
        <taxon>Chelicerata</taxon>
        <taxon>Arachnida</taxon>
        <taxon>Acari</taxon>
        <taxon>Acariformes</taxon>
        <taxon>Sarcoptiformes</taxon>
        <taxon>Oribatida</taxon>
        <taxon>Brachypylina</taxon>
        <taxon>Oppioidea</taxon>
        <taxon>Oppiidae</taxon>
        <taxon>Medioppia</taxon>
    </lineage>
</organism>
<evidence type="ECO:0000259" key="2">
    <source>
        <dbReference type="SMART" id="SM00645"/>
    </source>
</evidence>
<dbReference type="OrthoDB" id="10253408at2759"/>
<dbReference type="CDD" id="cd02248">
    <property type="entry name" value="Peptidase_C1A"/>
    <property type="match status" value="1"/>
</dbReference>
<evidence type="ECO:0000313" key="3">
    <source>
        <dbReference type="EMBL" id="CAD7628389.1"/>
    </source>
</evidence>
<dbReference type="GO" id="GO:0006508">
    <property type="term" value="P:proteolysis"/>
    <property type="evidence" value="ECO:0007669"/>
    <property type="project" value="InterPro"/>
</dbReference>
<name>A0A7R9Q185_9ACAR</name>
<dbReference type="SUPFAM" id="SSF54001">
    <property type="entry name" value="Cysteine proteinases"/>
    <property type="match status" value="1"/>
</dbReference>
<dbReference type="GO" id="GO:0008234">
    <property type="term" value="F:cysteine-type peptidase activity"/>
    <property type="evidence" value="ECO:0007669"/>
    <property type="project" value="InterPro"/>
</dbReference>
<dbReference type="AlphaFoldDB" id="A0A7R9Q185"/>
<sequence length="188" mass="21016">MKTGKLVTLSVQNLVDCPVYRLYNMSTCATGNYMHHAFEYVMANGIDTDQSYPYIDGDNYKCLYDKRTVGATISGYVNITSGDELEMQRAVATVGPVTVGIDATTDGFRFYKSGVYKDTKHECKGQYFDELHHAVTAVGYGTENGVHYWLLRNSYTTKYGDQGYMKMARNNNNQCGVATYALYPTGVN</sequence>
<reference evidence="3" key="1">
    <citation type="submission" date="2020-11" db="EMBL/GenBank/DDBJ databases">
        <authorList>
            <person name="Tran Van P."/>
        </authorList>
    </citation>
    <scope>NUCLEOTIDE SEQUENCE</scope>
</reference>
<dbReference type="InterPro" id="IPR038765">
    <property type="entry name" value="Papain-like_cys_pep_sf"/>
</dbReference>
<dbReference type="PROSITE" id="PS00639">
    <property type="entry name" value="THIOL_PROTEASE_HIS"/>
    <property type="match status" value="1"/>
</dbReference>
<comment type="similarity">
    <text evidence="1">Belongs to the peptidase C1 family.</text>
</comment>
<dbReference type="Pfam" id="PF00112">
    <property type="entry name" value="Peptidase_C1"/>
    <property type="match status" value="1"/>
</dbReference>
<dbReference type="EMBL" id="CAJPIZ010005659">
    <property type="protein sequence ID" value="CAG2108819.1"/>
    <property type="molecule type" value="Genomic_DNA"/>
</dbReference>
<gene>
    <name evidence="3" type="ORF">OSB1V03_LOCUS8811</name>
</gene>
<proteinExistence type="inferred from homology"/>
<dbReference type="EMBL" id="OC860234">
    <property type="protein sequence ID" value="CAD7628389.1"/>
    <property type="molecule type" value="Genomic_DNA"/>
</dbReference>
<dbReference type="Gene3D" id="3.90.70.10">
    <property type="entry name" value="Cysteine proteinases"/>
    <property type="match status" value="1"/>
</dbReference>